<keyword evidence="2" id="KW-1185">Reference proteome</keyword>
<proteinExistence type="predicted"/>
<comment type="caution">
    <text evidence="1">The sequence shown here is derived from an EMBL/GenBank/DDBJ whole genome shotgun (WGS) entry which is preliminary data.</text>
</comment>
<dbReference type="Proteomes" id="UP000247515">
    <property type="component" value="Unassembled WGS sequence"/>
</dbReference>
<gene>
    <name evidence="1" type="ORF">C7400_102129</name>
</gene>
<name>A0ABX5MZ12_9BURK</name>
<organism evidence="1 2">
    <name type="scientific">Paraburkholderia tropica</name>
    <dbReference type="NCBI Taxonomy" id="92647"/>
    <lineage>
        <taxon>Bacteria</taxon>
        <taxon>Pseudomonadati</taxon>
        <taxon>Pseudomonadota</taxon>
        <taxon>Betaproteobacteria</taxon>
        <taxon>Burkholderiales</taxon>
        <taxon>Burkholderiaceae</taxon>
        <taxon>Paraburkholderia</taxon>
    </lineage>
</organism>
<evidence type="ECO:0000313" key="2">
    <source>
        <dbReference type="Proteomes" id="UP000247515"/>
    </source>
</evidence>
<dbReference type="EMBL" id="QJJV01000002">
    <property type="protein sequence ID" value="PXX19704.1"/>
    <property type="molecule type" value="Genomic_DNA"/>
</dbReference>
<accession>A0ABX5MZ12</accession>
<evidence type="ECO:0000313" key="1">
    <source>
        <dbReference type="EMBL" id="PXX19704.1"/>
    </source>
</evidence>
<sequence length="342" mass="37383">MNTNKPVSKVLLLESDSARALALAQPDAGQRLMGVPVRRDALAAALHTHYDLGGVLLGEDFGGSPDAAAAVAVALEVARPELPIVLRRTTDGELPEALRRVPRASWNEREPQSLQAALDAHVFSQDYPDPLVDGIADMTLGRLRGLFPDLEVNWDTPSIVRDRIIFGEVLTLIPIETAWCRGWLLMQTEETPLIDMLAPREGRGAREEASDFRDLNGVLGELTNLVWGAFRNRYLGNARNAGAGDKAVDKAVDKAGDGGWVRAQVQVPLLINHRRRYLSFGSDNPQLCIKYRLMCPKTGREAVIDQRFVFSLGWSREGFDETAALAAAAAGPEPVSGELELF</sequence>
<protein>
    <submittedName>
        <fullName evidence="1">Chemotaxis phosphatase CheX-like protein</fullName>
    </submittedName>
</protein>
<reference evidence="1 2" key="1">
    <citation type="submission" date="2018-05" db="EMBL/GenBank/DDBJ databases">
        <title>Genomic Encyclopedia of Type Strains, Phase IV (KMG-V): Genome sequencing to study the core and pangenomes of soil and plant-associated prokaryotes.</title>
        <authorList>
            <person name="Whitman W."/>
        </authorList>
    </citation>
    <scope>NUCLEOTIDE SEQUENCE [LARGE SCALE GENOMIC DNA]</scope>
    <source>
        <strain evidence="1 2">SIr-6563</strain>
    </source>
</reference>
<dbReference type="RefSeq" id="WP_110325761.1">
    <property type="nucleotide sequence ID" value="NZ_QJJV01000002.1"/>
</dbReference>